<evidence type="ECO:0000313" key="5">
    <source>
        <dbReference type="Proteomes" id="UP000252167"/>
    </source>
</evidence>
<dbReference type="CDD" id="cd04301">
    <property type="entry name" value="NAT_SF"/>
    <property type="match status" value="1"/>
</dbReference>
<name>A0A365YQK0_9MICC</name>
<proteinExistence type="predicted"/>
<evidence type="ECO:0000259" key="3">
    <source>
        <dbReference type="PROSITE" id="PS51186"/>
    </source>
</evidence>
<gene>
    <name evidence="4" type="ORF">C1H84_03295</name>
</gene>
<comment type="caution">
    <text evidence="4">The sequence shown here is derived from an EMBL/GenBank/DDBJ whole genome shotgun (WGS) entry which is preliminary data.</text>
</comment>
<dbReference type="GO" id="GO:0016747">
    <property type="term" value="F:acyltransferase activity, transferring groups other than amino-acyl groups"/>
    <property type="evidence" value="ECO:0007669"/>
    <property type="project" value="InterPro"/>
</dbReference>
<dbReference type="InterPro" id="IPR016181">
    <property type="entry name" value="Acyl_CoA_acyltransferase"/>
</dbReference>
<sequence length="154" mass="17233">MSERLVLRNWTSVEEVPELLDVWRNSVEGGRDFLSAADVDAVANALEAVYSQRVSVRIAQLGKEIIGFAAWSETQIELLWVRHHDRHHGVGSALLNDILALCPAACIQINGQNASTLSFFLDHGFQIEKEAEHTDQLARIQLRHVRLSAPDVSR</sequence>
<keyword evidence="5" id="KW-1185">Reference proteome</keyword>
<feature type="domain" description="N-acetyltransferase" evidence="3">
    <location>
        <begin position="5"/>
        <end position="143"/>
    </location>
</feature>
<organism evidence="4 5">
    <name type="scientific">Glutamicibacter soli</name>
    <dbReference type="NCBI Taxonomy" id="453836"/>
    <lineage>
        <taxon>Bacteria</taxon>
        <taxon>Bacillati</taxon>
        <taxon>Actinomycetota</taxon>
        <taxon>Actinomycetes</taxon>
        <taxon>Micrococcales</taxon>
        <taxon>Micrococcaceae</taxon>
        <taxon>Glutamicibacter</taxon>
    </lineage>
</organism>
<reference evidence="4 5" key="1">
    <citation type="submission" date="2018-01" db="EMBL/GenBank/DDBJ databases">
        <title>Glutamicibacter soli strain NHPC-3 Whole genome sequence and assembly.</title>
        <authorList>
            <person name="Choudhury P."/>
            <person name="Gupta D."/>
            <person name="Sengupta K."/>
            <person name="Jawed A."/>
            <person name="Sultana N."/>
            <person name="Saha P."/>
        </authorList>
    </citation>
    <scope>NUCLEOTIDE SEQUENCE [LARGE SCALE GENOMIC DNA]</scope>
    <source>
        <strain evidence="4 5">NHPC-3</strain>
    </source>
</reference>
<accession>A0A365YQK0</accession>
<dbReference type="PANTHER" id="PTHR43800:SF1">
    <property type="entry name" value="PEPTIDYL-LYSINE N-ACETYLTRANSFERASE YJAB"/>
    <property type="match status" value="1"/>
</dbReference>
<evidence type="ECO:0000256" key="2">
    <source>
        <dbReference type="ARBA" id="ARBA00023315"/>
    </source>
</evidence>
<evidence type="ECO:0000313" key="4">
    <source>
        <dbReference type="EMBL" id="RBM04313.1"/>
    </source>
</evidence>
<dbReference type="AlphaFoldDB" id="A0A365YQK0"/>
<dbReference type="Gene3D" id="3.40.630.30">
    <property type="match status" value="1"/>
</dbReference>
<protein>
    <submittedName>
        <fullName evidence="4">GNAT family N-acetyltransferase</fullName>
    </submittedName>
</protein>
<dbReference type="EMBL" id="POAF01000001">
    <property type="protein sequence ID" value="RBM04313.1"/>
    <property type="molecule type" value="Genomic_DNA"/>
</dbReference>
<evidence type="ECO:0000256" key="1">
    <source>
        <dbReference type="ARBA" id="ARBA00022679"/>
    </source>
</evidence>
<keyword evidence="1 4" id="KW-0808">Transferase</keyword>
<dbReference type="SUPFAM" id="SSF55729">
    <property type="entry name" value="Acyl-CoA N-acyltransferases (Nat)"/>
    <property type="match status" value="1"/>
</dbReference>
<dbReference type="RefSeq" id="WP_047119583.1">
    <property type="nucleotide sequence ID" value="NZ_JBNBOD010000001.1"/>
</dbReference>
<keyword evidence="2" id="KW-0012">Acyltransferase</keyword>
<dbReference type="PANTHER" id="PTHR43800">
    <property type="entry name" value="PEPTIDYL-LYSINE N-ACETYLTRANSFERASE YJAB"/>
    <property type="match status" value="1"/>
</dbReference>
<dbReference type="Proteomes" id="UP000252167">
    <property type="component" value="Unassembled WGS sequence"/>
</dbReference>
<dbReference type="PROSITE" id="PS51186">
    <property type="entry name" value="GNAT"/>
    <property type="match status" value="1"/>
</dbReference>
<dbReference type="InterPro" id="IPR000182">
    <property type="entry name" value="GNAT_dom"/>
</dbReference>